<proteinExistence type="predicted"/>
<dbReference type="InterPro" id="IPR001623">
    <property type="entry name" value="DnaJ_domain"/>
</dbReference>
<feature type="compositionally biased region" description="Basic and acidic residues" evidence="1">
    <location>
        <begin position="120"/>
        <end position="132"/>
    </location>
</feature>
<dbReference type="Proteomes" id="UP000294003">
    <property type="component" value="Unassembled WGS sequence"/>
</dbReference>
<dbReference type="CDD" id="cd06257">
    <property type="entry name" value="DnaJ"/>
    <property type="match status" value="1"/>
</dbReference>
<reference evidence="3 4" key="1">
    <citation type="submission" date="2018-06" db="EMBL/GenBank/DDBJ databases">
        <title>Complete Genomes of Monosporascus.</title>
        <authorList>
            <person name="Robinson A.J."/>
            <person name="Natvig D.O."/>
        </authorList>
    </citation>
    <scope>NUCLEOTIDE SEQUENCE [LARGE SCALE GENOMIC DNA]</scope>
    <source>
        <strain evidence="3 4">CBS 609.92</strain>
    </source>
</reference>
<sequence length="267" mass="31314">MDAGQKMSDYYAVLGIDNPDSADQALIKKSYRQLALLKHPDKNPKDPEATARFQLLNQAYETLRDPSKRRLYDAKRKSTRPEAEGTDTHGRGWWNFWWRRRTTADARAFGTDQDSKLYETRRQRAEDRDRAAADWASQDPHEHLEKVRESMRERQREANEEKAKEREEAARRRELEEKRAWENQQERVRRNMEKGAAGAAPGSGRQRIFRNLPGSSCEHRRQWDMVRESMSCQACCRPMPDFVYRCPDCSMVACRKCMNTLKKGKGN</sequence>
<evidence type="ECO:0000256" key="1">
    <source>
        <dbReference type="SAM" id="MobiDB-lite"/>
    </source>
</evidence>
<comment type="caution">
    <text evidence="3">The sequence shown here is derived from an EMBL/GenBank/DDBJ whole genome shotgun (WGS) entry which is preliminary data.</text>
</comment>
<dbReference type="InterPro" id="IPR018253">
    <property type="entry name" value="DnaJ_domain_CS"/>
</dbReference>
<feature type="region of interest" description="Disordered" evidence="1">
    <location>
        <begin position="120"/>
        <end position="208"/>
    </location>
</feature>
<feature type="compositionally biased region" description="Basic and acidic residues" evidence="1">
    <location>
        <begin position="139"/>
        <end position="193"/>
    </location>
</feature>
<dbReference type="PANTHER" id="PTHR43948:SF10">
    <property type="entry name" value="MRJ, ISOFORM E"/>
    <property type="match status" value="1"/>
</dbReference>
<evidence type="ECO:0000313" key="4">
    <source>
        <dbReference type="Proteomes" id="UP000294003"/>
    </source>
</evidence>
<dbReference type="SMART" id="SM00271">
    <property type="entry name" value="DnaJ"/>
    <property type="match status" value="1"/>
</dbReference>
<protein>
    <recommendedName>
        <fullName evidence="2">J domain-containing protein</fullName>
    </recommendedName>
</protein>
<dbReference type="InterPro" id="IPR036869">
    <property type="entry name" value="J_dom_sf"/>
</dbReference>
<dbReference type="SUPFAM" id="SSF46565">
    <property type="entry name" value="Chaperone J-domain"/>
    <property type="match status" value="1"/>
</dbReference>
<accession>A0ABY0H6J6</accession>
<dbReference type="PROSITE" id="PS50076">
    <property type="entry name" value="DNAJ_2"/>
    <property type="match status" value="1"/>
</dbReference>
<gene>
    <name evidence="3" type="ORF">DL762_005207</name>
</gene>
<dbReference type="EMBL" id="QJNS01000138">
    <property type="protein sequence ID" value="RYO85369.1"/>
    <property type="molecule type" value="Genomic_DNA"/>
</dbReference>
<feature type="domain" description="J" evidence="2">
    <location>
        <begin position="9"/>
        <end position="76"/>
    </location>
</feature>
<dbReference type="PRINTS" id="PR00625">
    <property type="entry name" value="JDOMAIN"/>
</dbReference>
<name>A0ABY0H6J6_9PEZI</name>
<keyword evidence="4" id="KW-1185">Reference proteome</keyword>
<dbReference type="PANTHER" id="PTHR43948">
    <property type="entry name" value="DNAJ HOMOLOG SUBFAMILY B"/>
    <property type="match status" value="1"/>
</dbReference>
<organism evidence="3 4">
    <name type="scientific">Monosporascus cannonballus</name>
    <dbReference type="NCBI Taxonomy" id="155416"/>
    <lineage>
        <taxon>Eukaryota</taxon>
        <taxon>Fungi</taxon>
        <taxon>Dikarya</taxon>
        <taxon>Ascomycota</taxon>
        <taxon>Pezizomycotina</taxon>
        <taxon>Sordariomycetes</taxon>
        <taxon>Xylariomycetidae</taxon>
        <taxon>Xylariales</taxon>
        <taxon>Xylariales incertae sedis</taxon>
        <taxon>Monosporascus</taxon>
    </lineage>
</organism>
<evidence type="ECO:0000259" key="2">
    <source>
        <dbReference type="PROSITE" id="PS50076"/>
    </source>
</evidence>
<dbReference type="PROSITE" id="PS00636">
    <property type="entry name" value="DNAJ_1"/>
    <property type="match status" value="1"/>
</dbReference>
<dbReference type="Pfam" id="PF00226">
    <property type="entry name" value="DnaJ"/>
    <property type="match status" value="1"/>
</dbReference>
<dbReference type="Gene3D" id="1.10.287.110">
    <property type="entry name" value="DnaJ domain"/>
    <property type="match status" value="1"/>
</dbReference>
<evidence type="ECO:0000313" key="3">
    <source>
        <dbReference type="EMBL" id="RYO85369.1"/>
    </source>
</evidence>